<dbReference type="InterPro" id="IPR011009">
    <property type="entry name" value="Kinase-like_dom_sf"/>
</dbReference>
<dbReference type="CDD" id="cd14014">
    <property type="entry name" value="STKc_PknB_like"/>
    <property type="match status" value="1"/>
</dbReference>
<feature type="compositionally biased region" description="Polar residues" evidence="4">
    <location>
        <begin position="444"/>
        <end position="456"/>
    </location>
</feature>
<keyword evidence="7" id="KW-0808">Transferase</keyword>
<name>A0ABT2M195_9FIRM</name>
<feature type="compositionally biased region" description="Basic and acidic residues" evidence="4">
    <location>
        <begin position="524"/>
        <end position="539"/>
    </location>
</feature>
<evidence type="ECO:0000313" key="8">
    <source>
        <dbReference type="Proteomes" id="UP001431199"/>
    </source>
</evidence>
<evidence type="ECO:0000259" key="6">
    <source>
        <dbReference type="PROSITE" id="PS50011"/>
    </source>
</evidence>
<feature type="region of interest" description="Disordered" evidence="4">
    <location>
        <begin position="398"/>
        <end position="539"/>
    </location>
</feature>
<evidence type="ECO:0000256" key="2">
    <source>
        <dbReference type="ARBA" id="ARBA00022840"/>
    </source>
</evidence>
<keyword evidence="2 3" id="KW-0067">ATP-binding</keyword>
<feature type="compositionally biased region" description="Basic and acidic residues" evidence="4">
    <location>
        <begin position="481"/>
        <end position="502"/>
    </location>
</feature>
<evidence type="ECO:0000256" key="4">
    <source>
        <dbReference type="SAM" id="MobiDB-lite"/>
    </source>
</evidence>
<proteinExistence type="predicted"/>
<keyword evidence="1 3" id="KW-0547">Nucleotide-binding</keyword>
<dbReference type="InterPro" id="IPR017441">
    <property type="entry name" value="Protein_kinase_ATP_BS"/>
</dbReference>
<keyword evidence="5" id="KW-0812">Transmembrane</keyword>
<keyword evidence="7" id="KW-0723">Serine/threonine-protein kinase</keyword>
<dbReference type="SUPFAM" id="SSF56112">
    <property type="entry name" value="Protein kinase-like (PK-like)"/>
    <property type="match status" value="1"/>
</dbReference>
<dbReference type="EMBL" id="JAODBU010000003">
    <property type="protein sequence ID" value="MCT7398033.1"/>
    <property type="molecule type" value="Genomic_DNA"/>
</dbReference>
<keyword evidence="8" id="KW-1185">Reference proteome</keyword>
<feature type="binding site" evidence="3">
    <location>
        <position position="43"/>
    </location>
    <ligand>
        <name>ATP</name>
        <dbReference type="ChEBI" id="CHEBI:30616"/>
    </ligand>
</feature>
<keyword evidence="5" id="KW-0472">Membrane</keyword>
<dbReference type="PROSITE" id="PS50011">
    <property type="entry name" value="PROTEIN_KINASE_DOM"/>
    <property type="match status" value="1"/>
</dbReference>
<evidence type="ECO:0000256" key="3">
    <source>
        <dbReference type="PROSITE-ProRule" id="PRU10141"/>
    </source>
</evidence>
<evidence type="ECO:0000313" key="7">
    <source>
        <dbReference type="EMBL" id="MCT7398033.1"/>
    </source>
</evidence>
<comment type="caution">
    <text evidence="7">The sequence shown here is derived from an EMBL/GenBank/DDBJ whole genome shotgun (WGS) entry which is preliminary data.</text>
</comment>
<feature type="domain" description="Protein kinase" evidence="6">
    <location>
        <begin position="12"/>
        <end position="326"/>
    </location>
</feature>
<sequence>MDSIIGRTILGYKVIERIGAGGFGDVYKVERNNIIGNVTRALKVITLPRDNEYIEILNSMGGDREKADTYFHKELDRVVNEIRVFSMISEKDNHHIVSYYESDVEKVGEYKYNIYILMEFLTPIDKWMQNNNITVENALDIGIGVADALDICHKNGIIHRDIKLSNIFVSKDGVFKIGDFGVSKNINNATMAKTIKGTPNYIAPEVYIGKSKYDSSVDNYSLGILLYYLFNKLRFPYYPNFPNEYTQEDSDKAFYKRMNYEKLEAPVCAPLSVANIIKKAISTPSERYIKAKDMSKDLSDVKTNLTKDELKVKIGFEPKAITDEWIENDKERKLVQDLNGESQSDVSFIEQGITVFEKRDESKVNKNKKYVIVGLVMVGIIVVIIFAKNVMNDRHSKEKLPSQIQTSEFVNENNTNISEGKEDVNEDGNDVNADGTGDGINAVENDSNTNVNQSGSIIGKDNNLNQNNSDNNQIGESENIETTKKVKRKQPETTKRQQEITTKKQQQTTTQKHYNSTPKPTQKPTEKKEDNFDFKSVVE</sequence>
<gene>
    <name evidence="7" type="ORF">N5B56_02875</name>
</gene>
<feature type="compositionally biased region" description="Low complexity" evidence="4">
    <location>
        <begin position="503"/>
        <end position="523"/>
    </location>
</feature>
<dbReference type="GO" id="GO:0004674">
    <property type="term" value="F:protein serine/threonine kinase activity"/>
    <property type="evidence" value="ECO:0007669"/>
    <property type="project" value="UniProtKB-KW"/>
</dbReference>
<dbReference type="InterPro" id="IPR000719">
    <property type="entry name" value="Prot_kinase_dom"/>
</dbReference>
<feature type="transmembrane region" description="Helical" evidence="5">
    <location>
        <begin position="370"/>
        <end position="387"/>
    </location>
</feature>
<dbReference type="InterPro" id="IPR008271">
    <property type="entry name" value="Ser/Thr_kinase_AS"/>
</dbReference>
<evidence type="ECO:0000256" key="1">
    <source>
        <dbReference type="ARBA" id="ARBA00022741"/>
    </source>
</evidence>
<accession>A0ABT2M195</accession>
<keyword evidence="5" id="KW-1133">Transmembrane helix</keyword>
<dbReference type="RefSeq" id="WP_260978348.1">
    <property type="nucleotide sequence ID" value="NZ_JAODBU010000003.1"/>
</dbReference>
<dbReference type="PROSITE" id="PS00108">
    <property type="entry name" value="PROTEIN_KINASE_ST"/>
    <property type="match status" value="1"/>
</dbReference>
<organism evidence="7 8">
    <name type="scientific">Eubacterium album</name>
    <dbReference type="NCBI Taxonomy" id="2978477"/>
    <lineage>
        <taxon>Bacteria</taxon>
        <taxon>Bacillati</taxon>
        <taxon>Bacillota</taxon>
        <taxon>Clostridia</taxon>
        <taxon>Eubacteriales</taxon>
        <taxon>Eubacteriaceae</taxon>
        <taxon>Eubacterium</taxon>
    </lineage>
</organism>
<dbReference type="SMART" id="SM00220">
    <property type="entry name" value="S_TKc"/>
    <property type="match status" value="1"/>
</dbReference>
<feature type="compositionally biased region" description="Polar residues" evidence="4">
    <location>
        <begin position="402"/>
        <end position="418"/>
    </location>
</feature>
<keyword evidence="7" id="KW-0418">Kinase</keyword>
<evidence type="ECO:0000256" key="5">
    <source>
        <dbReference type="SAM" id="Phobius"/>
    </source>
</evidence>
<protein>
    <submittedName>
        <fullName evidence="7">Serine/threonine protein kinase</fullName>
    </submittedName>
</protein>
<feature type="compositionally biased region" description="Low complexity" evidence="4">
    <location>
        <begin position="461"/>
        <end position="473"/>
    </location>
</feature>
<dbReference type="Proteomes" id="UP001431199">
    <property type="component" value="Unassembled WGS sequence"/>
</dbReference>
<dbReference type="PANTHER" id="PTHR24345">
    <property type="entry name" value="SERINE/THREONINE-PROTEIN KINASE PLK"/>
    <property type="match status" value="1"/>
</dbReference>
<reference evidence="7" key="1">
    <citation type="submission" date="2022-09" db="EMBL/GenBank/DDBJ databases">
        <title>Eubacterium sp. LFL-14 isolated from human feces.</title>
        <authorList>
            <person name="Liu F."/>
        </authorList>
    </citation>
    <scope>NUCLEOTIDE SEQUENCE</scope>
    <source>
        <strain evidence="7">LFL-14</strain>
    </source>
</reference>
<dbReference type="PROSITE" id="PS00107">
    <property type="entry name" value="PROTEIN_KINASE_ATP"/>
    <property type="match status" value="1"/>
</dbReference>
<dbReference type="Pfam" id="PF00069">
    <property type="entry name" value="Pkinase"/>
    <property type="match status" value="1"/>
</dbReference>
<dbReference type="Gene3D" id="1.10.510.10">
    <property type="entry name" value="Transferase(Phosphotransferase) domain 1"/>
    <property type="match status" value="1"/>
</dbReference>